<reference evidence="1" key="1">
    <citation type="submission" date="2011-04" db="EMBL/GenBank/DDBJ databases">
        <title>Evolution of plant cell wall degrading machinery underlies the functional diversity of forest fungi.</title>
        <authorList>
            <consortium name="US DOE Joint Genome Institute (JGI-PGF)"/>
            <person name="Eastwood D.C."/>
            <person name="Floudas D."/>
            <person name="Binder M."/>
            <person name="Majcherczyk A."/>
            <person name="Schneider P."/>
            <person name="Aerts A."/>
            <person name="Asiegbu F.O."/>
            <person name="Baker S.E."/>
            <person name="Barry K."/>
            <person name="Bendiksby M."/>
            <person name="Blumentritt M."/>
            <person name="Coutinho P.M."/>
            <person name="Cullen D."/>
            <person name="Cullen D."/>
            <person name="Gathman A."/>
            <person name="Goodell B."/>
            <person name="Henrissat B."/>
            <person name="Ihrmark K."/>
            <person name="Kauserud H."/>
            <person name="Kohler A."/>
            <person name="LaButti K."/>
            <person name="Lapidus A."/>
            <person name="Lavin J.L."/>
            <person name="Lee Y.-H."/>
            <person name="Lindquist E."/>
            <person name="Lilly W."/>
            <person name="Lucas S."/>
            <person name="Morin E."/>
            <person name="Murat C."/>
            <person name="Oguiza J.A."/>
            <person name="Park J."/>
            <person name="Pisabarro A.G."/>
            <person name="Riley R."/>
            <person name="Rosling A."/>
            <person name="Salamov A."/>
            <person name="Schmidt O."/>
            <person name="Schmutz J."/>
            <person name="Skrede I."/>
            <person name="Stenlid J."/>
            <person name="Wiebenga A."/>
            <person name="Xie X."/>
            <person name="Kues U."/>
            <person name="Hibbett D.S."/>
            <person name="Hoffmeister D."/>
            <person name="Hogberg N."/>
            <person name="Martin F."/>
            <person name="Grigoriev I.V."/>
            <person name="Watkinson S.C."/>
        </authorList>
    </citation>
    <scope>NUCLEOTIDE SEQUENCE</scope>
    <source>
        <strain evidence="1">S7.9</strain>
    </source>
</reference>
<gene>
    <name evidence="1" type="ORF">SERLADRAFT_457805</name>
</gene>
<dbReference type="AlphaFoldDB" id="F8NHA4"/>
<organism>
    <name type="scientific">Serpula lacrymans var. lacrymans (strain S7.9)</name>
    <name type="common">Dry rot fungus</name>
    <dbReference type="NCBI Taxonomy" id="578457"/>
    <lineage>
        <taxon>Eukaryota</taxon>
        <taxon>Fungi</taxon>
        <taxon>Dikarya</taxon>
        <taxon>Basidiomycota</taxon>
        <taxon>Agaricomycotina</taxon>
        <taxon>Agaricomycetes</taxon>
        <taxon>Agaricomycetidae</taxon>
        <taxon>Boletales</taxon>
        <taxon>Coniophorineae</taxon>
        <taxon>Serpulaceae</taxon>
        <taxon>Serpula</taxon>
    </lineage>
</organism>
<dbReference type="EMBL" id="GL945429">
    <property type="protein sequence ID" value="EGO29693.1"/>
    <property type="molecule type" value="Genomic_DNA"/>
</dbReference>
<evidence type="ECO:0000313" key="1">
    <source>
        <dbReference type="EMBL" id="EGO29693.1"/>
    </source>
</evidence>
<sequence>MLFDHAAFGVSLYQLTSAVRHRTSISTFCHLDVCSSGEFTCVAAHESSVDLEVLCC</sequence>
<dbReference type="GeneID" id="18817587"/>
<dbReference type="Proteomes" id="UP000008064">
    <property type="component" value="Unassembled WGS sequence"/>
</dbReference>
<proteinExistence type="predicted"/>
<protein>
    <submittedName>
        <fullName evidence="1">Uncharacterized protein</fullName>
    </submittedName>
</protein>
<dbReference type="KEGG" id="sla:SERLADRAFT_457805"/>
<name>F8NHA4_SERL9</name>
<dbReference type="RefSeq" id="XP_007313935.1">
    <property type="nucleotide sequence ID" value="XM_007313873.1"/>
</dbReference>
<accession>F8NHA4</accession>
<dbReference type="HOGENOM" id="CLU_3015640_0_0_1"/>